<organism evidence="1 3">
    <name type="scientific">Pseudomonas costantinii</name>
    <dbReference type="NCBI Taxonomy" id="168469"/>
    <lineage>
        <taxon>Bacteria</taxon>
        <taxon>Pseudomonadati</taxon>
        <taxon>Pseudomonadota</taxon>
        <taxon>Gammaproteobacteria</taxon>
        <taxon>Pseudomonadales</taxon>
        <taxon>Pseudomonadaceae</taxon>
        <taxon>Pseudomonas</taxon>
    </lineage>
</organism>
<evidence type="ECO:0000313" key="2">
    <source>
        <dbReference type="EMBL" id="SED17165.1"/>
    </source>
</evidence>
<reference evidence="1 3" key="1">
    <citation type="submission" date="2016-08" db="EMBL/GenBank/DDBJ databases">
        <title>Draft genome sequence of Pseudomonas costantinii LMG 22119, type strain isolated from cultivated mushroom (Agaricus bisporus) sporophores.</title>
        <authorList>
            <person name="Tambong J.T."/>
        </authorList>
    </citation>
    <scope>NUCLEOTIDE SEQUENCE [LARGE SCALE GENOMIC DNA]</scope>
    <source>
        <strain evidence="1 3">LMG 22119</strain>
    </source>
</reference>
<dbReference type="AlphaFoldDB" id="A0A1S2V5K7"/>
<dbReference type="EMBL" id="FNTS01000002">
    <property type="protein sequence ID" value="SED17165.1"/>
    <property type="molecule type" value="Genomic_DNA"/>
</dbReference>
<accession>A0A1S2V5K7</accession>
<comment type="caution">
    <text evidence="1">The sequence shown here is derived from an EMBL/GenBank/DDBJ whole genome shotgun (WGS) entry which is preliminary data.</text>
</comment>
<proteinExistence type="predicted"/>
<dbReference type="Proteomes" id="UP000181661">
    <property type="component" value="Unassembled WGS sequence"/>
</dbReference>
<gene>
    <name evidence="1" type="ORF">BFL40_07380</name>
    <name evidence="2" type="ORF">SAMN04515675_0122</name>
</gene>
<dbReference type="RefSeq" id="WP_071483339.1">
    <property type="nucleotide sequence ID" value="NZ_FNTS01000002.1"/>
</dbReference>
<name>A0A1S2V5K7_9PSED</name>
<reference evidence="2 4" key="2">
    <citation type="submission" date="2016-10" db="EMBL/GenBank/DDBJ databases">
        <authorList>
            <person name="Varghese N."/>
            <person name="Submissions S."/>
        </authorList>
    </citation>
    <scope>NUCLEOTIDE SEQUENCE [LARGE SCALE GENOMIC DNA]</scope>
    <source>
        <strain evidence="2 4">BS2773</strain>
    </source>
</reference>
<evidence type="ECO:0000313" key="4">
    <source>
        <dbReference type="Proteomes" id="UP000182179"/>
    </source>
</evidence>
<protein>
    <submittedName>
        <fullName evidence="1">Uncharacterized protein</fullName>
    </submittedName>
</protein>
<sequence length="178" mass="20238">MSSVIEGFRGRLDITLRRRELIPTSLGGAPFSDDELAVPLQLNFDEKLPIVMSFHEYYRFLERLVTVVLGDASVPLVLARVRMPSTIALPTILLDPRVALFHDLDVESLELQRRGLPHLCIDANFRLYSWSSADNTFSVHWVGADTRQLEPESLKRIEAVIQTLPAEFHQFIDTRPGQ</sequence>
<evidence type="ECO:0000313" key="3">
    <source>
        <dbReference type="Proteomes" id="UP000181661"/>
    </source>
</evidence>
<dbReference type="EMBL" id="MDDR01000009">
    <property type="protein sequence ID" value="OIN54003.1"/>
    <property type="molecule type" value="Genomic_DNA"/>
</dbReference>
<dbReference type="Proteomes" id="UP000182179">
    <property type="component" value="Unassembled WGS sequence"/>
</dbReference>
<dbReference type="OrthoDB" id="6290388at2"/>
<evidence type="ECO:0000313" key="1">
    <source>
        <dbReference type="EMBL" id="OIN54003.1"/>
    </source>
</evidence>
<keyword evidence="4" id="KW-1185">Reference proteome</keyword>